<feature type="compositionally biased region" description="Basic and acidic residues" evidence="7">
    <location>
        <begin position="196"/>
        <end position="213"/>
    </location>
</feature>
<comment type="similarity">
    <text evidence="1 6">Belongs to the sigma-70 factor family. ECF subfamily.</text>
</comment>
<feature type="compositionally biased region" description="Basic and acidic residues" evidence="7">
    <location>
        <begin position="140"/>
        <end position="150"/>
    </location>
</feature>
<feature type="compositionally biased region" description="Basic residues" evidence="7">
    <location>
        <begin position="18"/>
        <end position="35"/>
    </location>
</feature>
<dbReference type="GO" id="GO:0006352">
    <property type="term" value="P:DNA-templated transcription initiation"/>
    <property type="evidence" value="ECO:0007669"/>
    <property type="project" value="InterPro"/>
</dbReference>
<feature type="compositionally biased region" description="Basic and acidic residues" evidence="7">
    <location>
        <begin position="111"/>
        <end position="127"/>
    </location>
</feature>
<feature type="compositionally biased region" description="Basic residues" evidence="7">
    <location>
        <begin position="97"/>
        <end position="110"/>
    </location>
</feature>
<dbReference type="GO" id="GO:0016987">
    <property type="term" value="F:sigma factor activity"/>
    <property type="evidence" value="ECO:0007669"/>
    <property type="project" value="UniProtKB-KW"/>
</dbReference>
<dbReference type="InterPro" id="IPR007627">
    <property type="entry name" value="RNA_pol_sigma70_r2"/>
</dbReference>
<dbReference type="InterPro" id="IPR007630">
    <property type="entry name" value="RNA_pol_sigma70_r4"/>
</dbReference>
<feature type="compositionally biased region" description="Basic residues" evidence="7">
    <location>
        <begin position="179"/>
        <end position="194"/>
    </location>
</feature>
<dbReference type="OrthoDB" id="9811152at2"/>
<dbReference type="InterPro" id="IPR000838">
    <property type="entry name" value="RNA_pol_sigma70_ECF_CS"/>
</dbReference>
<dbReference type="InterPro" id="IPR036388">
    <property type="entry name" value="WH-like_DNA-bd_sf"/>
</dbReference>
<evidence type="ECO:0000313" key="11">
    <source>
        <dbReference type="Proteomes" id="UP000451354"/>
    </source>
</evidence>
<accession>A0A6M5ULX8</accession>
<keyword evidence="3 6" id="KW-0731">Sigma factor</keyword>
<gene>
    <name evidence="10" type="ORF">FIC82_001345</name>
</gene>
<keyword evidence="11" id="KW-1185">Reference proteome</keyword>
<keyword evidence="2 6" id="KW-0805">Transcription regulation</keyword>
<dbReference type="PANTHER" id="PTHR43133">
    <property type="entry name" value="RNA POLYMERASE ECF-TYPE SIGMA FACTO"/>
    <property type="match status" value="1"/>
</dbReference>
<dbReference type="KEGG" id="cprt:FIC82_001345"/>
<dbReference type="InterPro" id="IPR014284">
    <property type="entry name" value="RNA_pol_sigma-70_dom"/>
</dbReference>
<dbReference type="InterPro" id="IPR013325">
    <property type="entry name" value="RNA_pol_sigma_r2"/>
</dbReference>
<dbReference type="InterPro" id="IPR013324">
    <property type="entry name" value="RNA_pol_sigma_r3/r4-like"/>
</dbReference>
<evidence type="ECO:0000256" key="1">
    <source>
        <dbReference type="ARBA" id="ARBA00010641"/>
    </source>
</evidence>
<dbReference type="Pfam" id="PF04542">
    <property type="entry name" value="Sigma70_r2"/>
    <property type="match status" value="1"/>
</dbReference>
<feature type="region of interest" description="Disordered" evidence="7">
    <location>
        <begin position="1"/>
        <end position="231"/>
    </location>
</feature>
<sequence>MIGRSGRAQEDEGAGGGRGRRRGAGRCGGRVRPRSVRGLEQPRRGRGADARRVVGRRGSAGPGEPRGRLDRGRRLLRRVPRPRGAAGRGRHGDRPDRRGHRVVHRRRRRAHGGDDRGRHGERRDRRAAARRVLPRRRARGRDLPDRDVRAHVPRRAPLRLGRRRARGRPDDPRRDAGRHGRGAGRHNRRRRPGGRQRADHVLRLRRRGAEPRVRHGRRHGQRRVRSRPRAGVRVVTDGEVPRVRADADDLLRAVHAAHGPALERYVARLTDDPAQAQDVVQETLLRAWRHPEVLERPEGSVRAWLFTVARNLVVDELRSAHHRRELASADVPDHGEADATQAVLDAWLVADALVSLSPEHRAVVVDAYYHGRSVAEMATAHGVPPGTVKSRMHYALRALRLALQEKGVSS</sequence>
<dbReference type="NCBIfam" id="TIGR02937">
    <property type="entry name" value="sigma70-ECF"/>
    <property type="match status" value="1"/>
</dbReference>
<dbReference type="AlphaFoldDB" id="A0A6M5ULX8"/>
<dbReference type="Gene3D" id="1.10.10.10">
    <property type="entry name" value="Winged helix-like DNA-binding domain superfamily/Winged helix DNA-binding domain"/>
    <property type="match status" value="1"/>
</dbReference>
<dbReference type="CDD" id="cd06171">
    <property type="entry name" value="Sigma70_r4"/>
    <property type="match status" value="1"/>
</dbReference>
<evidence type="ECO:0000259" key="8">
    <source>
        <dbReference type="Pfam" id="PF04542"/>
    </source>
</evidence>
<proteinExistence type="inferred from homology"/>
<dbReference type="PANTHER" id="PTHR43133:SF52">
    <property type="entry name" value="ECF RNA POLYMERASE SIGMA FACTOR SIGL"/>
    <property type="match status" value="1"/>
</dbReference>
<name>A0A6M5ULX8_9MICO</name>
<evidence type="ECO:0000256" key="5">
    <source>
        <dbReference type="ARBA" id="ARBA00023163"/>
    </source>
</evidence>
<feature type="compositionally biased region" description="Basic residues" evidence="7">
    <location>
        <begin position="128"/>
        <end position="139"/>
    </location>
</feature>
<feature type="compositionally biased region" description="Basic and acidic residues" evidence="7">
    <location>
        <begin position="167"/>
        <end position="178"/>
    </location>
</feature>
<dbReference type="GO" id="GO:0003677">
    <property type="term" value="F:DNA binding"/>
    <property type="evidence" value="ECO:0007669"/>
    <property type="project" value="UniProtKB-KW"/>
</dbReference>
<dbReference type="InterPro" id="IPR039425">
    <property type="entry name" value="RNA_pol_sigma-70-like"/>
</dbReference>
<evidence type="ECO:0000256" key="2">
    <source>
        <dbReference type="ARBA" id="ARBA00023015"/>
    </source>
</evidence>
<evidence type="ECO:0000256" key="7">
    <source>
        <dbReference type="SAM" id="MobiDB-lite"/>
    </source>
</evidence>
<feature type="compositionally biased region" description="Basic residues" evidence="7">
    <location>
        <begin position="151"/>
        <end position="166"/>
    </location>
</feature>
<dbReference type="Pfam" id="PF04545">
    <property type="entry name" value="Sigma70_r4"/>
    <property type="match status" value="1"/>
</dbReference>
<dbReference type="EMBL" id="CP052757">
    <property type="protein sequence ID" value="QJW38138.1"/>
    <property type="molecule type" value="Genomic_DNA"/>
</dbReference>
<organism evidence="10 11">
    <name type="scientific">Cellulosimicrobium protaetiae</name>
    <dbReference type="NCBI Taxonomy" id="2587808"/>
    <lineage>
        <taxon>Bacteria</taxon>
        <taxon>Bacillati</taxon>
        <taxon>Actinomycetota</taxon>
        <taxon>Actinomycetes</taxon>
        <taxon>Micrococcales</taxon>
        <taxon>Promicromonosporaceae</taxon>
        <taxon>Cellulosimicrobium</taxon>
    </lineage>
</organism>
<evidence type="ECO:0000259" key="9">
    <source>
        <dbReference type="Pfam" id="PF04545"/>
    </source>
</evidence>
<feature type="domain" description="RNA polymerase sigma-70 region 2" evidence="8">
    <location>
        <begin position="257"/>
        <end position="320"/>
    </location>
</feature>
<dbReference type="SUPFAM" id="SSF88659">
    <property type="entry name" value="Sigma3 and sigma4 domains of RNA polymerase sigma factors"/>
    <property type="match status" value="1"/>
</dbReference>
<evidence type="ECO:0000256" key="3">
    <source>
        <dbReference type="ARBA" id="ARBA00023082"/>
    </source>
</evidence>
<dbReference type="PROSITE" id="PS01063">
    <property type="entry name" value="SIGMA70_ECF"/>
    <property type="match status" value="1"/>
</dbReference>
<reference evidence="10 11" key="1">
    <citation type="journal article" date="2022" name="Int. J. Syst. Evol. Microbiol.">
        <title>Cellulosimicrobium protaetiae sp. nov., isolated from the gut of the larva of Protaetia brevitarsis seulensis.</title>
        <authorList>
            <person name="Le Han H."/>
            <person name="Nguyen T.T.H."/>
            <person name="Li Z."/>
            <person name="Shin N.R."/>
            <person name="Kim S.G."/>
        </authorList>
    </citation>
    <scope>NUCLEOTIDE SEQUENCE [LARGE SCALE GENOMIC DNA]</scope>
    <source>
        <strain evidence="10 11">BI34</strain>
    </source>
</reference>
<feature type="compositionally biased region" description="Basic residues" evidence="7">
    <location>
        <begin position="214"/>
        <end position="230"/>
    </location>
</feature>
<evidence type="ECO:0000256" key="6">
    <source>
        <dbReference type="RuleBase" id="RU000716"/>
    </source>
</evidence>
<dbReference type="Proteomes" id="UP000451354">
    <property type="component" value="Chromosome"/>
</dbReference>
<evidence type="ECO:0000256" key="4">
    <source>
        <dbReference type="ARBA" id="ARBA00023125"/>
    </source>
</evidence>
<keyword evidence="5 6" id="KW-0804">Transcription</keyword>
<protein>
    <recommendedName>
        <fullName evidence="6">RNA polymerase sigma factor</fullName>
    </recommendedName>
</protein>
<dbReference type="SUPFAM" id="SSF88946">
    <property type="entry name" value="Sigma2 domain of RNA polymerase sigma factors"/>
    <property type="match status" value="1"/>
</dbReference>
<feature type="compositionally biased region" description="Basic and acidic residues" evidence="7">
    <location>
        <begin position="40"/>
        <end position="52"/>
    </location>
</feature>
<dbReference type="Gene3D" id="1.10.1740.10">
    <property type="match status" value="1"/>
</dbReference>
<evidence type="ECO:0000313" key="10">
    <source>
        <dbReference type="EMBL" id="QJW38138.1"/>
    </source>
</evidence>
<dbReference type="NCBIfam" id="NF007227">
    <property type="entry name" value="PRK09645.1"/>
    <property type="match status" value="1"/>
</dbReference>
<feature type="domain" description="RNA polymerase sigma-70 region 4" evidence="9">
    <location>
        <begin position="352"/>
        <end position="400"/>
    </location>
</feature>
<keyword evidence="4 6" id="KW-0238">DNA-binding</keyword>